<dbReference type="Gene3D" id="3.30.70.100">
    <property type="match status" value="1"/>
</dbReference>
<sequence>MIAVLRHGCARDKMIKHCEVSSHLKFNTRMLAMACFWMAKPYDGTVINAQPGGEAREMWDGSSAPRSELLNAEGDVNGSDRMWKLLRKPLDGSKVGGGVYQVKIDAEQQKVTVSGNVDSATLVMKLVKAGKHAELCSPKSNRNQKQIKPKEDNNTPKSKKPHVPKNKHSNNDDQQQQEEDEMQLIRDKINHLSLLKQQADAAAAKRSNAANSSAKKMNNVVAGGSANGKKGNQTPNTSTNTSANMSGNELSTMMNFAGFHGNGSGNNGMYGAQRPSNFNYSAAPGGEYPYHVPASGFVNLQGRYGGFQHQHQHQQQQMLYNQSLFVPPSTGYYYNYGQEAYGGGDYGGGGGGDRVFGDGNEGGCRVM</sequence>
<organism evidence="4">
    <name type="scientific">Salvia splendens</name>
    <name type="common">Scarlet sage</name>
    <dbReference type="NCBI Taxonomy" id="180675"/>
    <lineage>
        <taxon>Eukaryota</taxon>
        <taxon>Viridiplantae</taxon>
        <taxon>Streptophyta</taxon>
        <taxon>Embryophyta</taxon>
        <taxon>Tracheophyta</taxon>
        <taxon>Spermatophyta</taxon>
        <taxon>Magnoliopsida</taxon>
        <taxon>eudicotyledons</taxon>
        <taxon>Gunneridae</taxon>
        <taxon>Pentapetalae</taxon>
        <taxon>asterids</taxon>
        <taxon>lamiids</taxon>
        <taxon>Lamiales</taxon>
        <taxon>Lamiaceae</taxon>
        <taxon>Nepetoideae</taxon>
        <taxon>Mentheae</taxon>
        <taxon>Salviinae</taxon>
        <taxon>Salvia</taxon>
        <taxon>Salvia subgen. Calosphace</taxon>
        <taxon>core Calosphace</taxon>
    </lineage>
</organism>
<keyword evidence="5" id="KW-1185">Reference proteome</keyword>
<feature type="compositionally biased region" description="Polar residues" evidence="3">
    <location>
        <begin position="230"/>
        <end position="248"/>
    </location>
</feature>
<dbReference type="Proteomes" id="UP000298416">
    <property type="component" value="Unassembled WGS sequence"/>
</dbReference>
<feature type="compositionally biased region" description="Low complexity" evidence="3">
    <location>
        <begin position="203"/>
        <end position="219"/>
    </location>
</feature>
<evidence type="ECO:0000313" key="5">
    <source>
        <dbReference type="Proteomes" id="UP000298416"/>
    </source>
</evidence>
<evidence type="ECO:0000313" key="4">
    <source>
        <dbReference type="EMBL" id="KAG6389874.1"/>
    </source>
</evidence>
<feature type="region of interest" description="Disordered" evidence="3">
    <location>
        <begin position="134"/>
        <end position="180"/>
    </location>
</feature>
<comment type="subcellular location">
    <subcellularLocation>
        <location evidence="1">Membrane</location>
        <topology evidence="1">Peripheral membrane protein</topology>
    </subcellularLocation>
</comment>
<proteinExistence type="predicted"/>
<gene>
    <name evidence="4" type="ORF">SASPL_151349</name>
</gene>
<dbReference type="CDD" id="cd00371">
    <property type="entry name" value="HMA"/>
    <property type="match status" value="1"/>
</dbReference>
<feature type="compositionally biased region" description="Basic residues" evidence="3">
    <location>
        <begin position="157"/>
        <end position="168"/>
    </location>
</feature>
<dbReference type="PANTHER" id="PTHR45868:SF19">
    <property type="entry name" value="HEAVY METAL-ASSOCIATED ISOPRENYLATED PLANT PROTEIN 37"/>
    <property type="match status" value="1"/>
</dbReference>
<keyword evidence="2" id="KW-0479">Metal-binding</keyword>
<evidence type="ECO:0000256" key="1">
    <source>
        <dbReference type="ARBA" id="ARBA00004170"/>
    </source>
</evidence>
<comment type="caution">
    <text evidence="4">The sequence shown here is derived from an EMBL/GenBank/DDBJ whole genome shotgun (WGS) entry which is preliminary data.</text>
</comment>
<reference evidence="4" key="1">
    <citation type="submission" date="2018-01" db="EMBL/GenBank/DDBJ databases">
        <authorList>
            <person name="Mao J.F."/>
        </authorList>
    </citation>
    <scope>NUCLEOTIDE SEQUENCE</scope>
    <source>
        <strain evidence="4">Huo1</strain>
        <tissue evidence="4">Leaf</tissue>
    </source>
</reference>
<dbReference type="AlphaFoldDB" id="A0A8X8W940"/>
<reference evidence="4" key="2">
    <citation type="submission" date="2020-08" db="EMBL/GenBank/DDBJ databases">
        <title>Plant Genome Project.</title>
        <authorList>
            <person name="Zhang R.-G."/>
        </authorList>
    </citation>
    <scope>NUCLEOTIDE SEQUENCE</scope>
    <source>
        <strain evidence="4">Huo1</strain>
        <tissue evidence="4">Leaf</tissue>
    </source>
</reference>
<dbReference type="GO" id="GO:0046872">
    <property type="term" value="F:metal ion binding"/>
    <property type="evidence" value="ECO:0007669"/>
    <property type="project" value="UniProtKB-KW"/>
</dbReference>
<feature type="region of interest" description="Disordered" evidence="3">
    <location>
        <begin position="203"/>
        <end position="248"/>
    </location>
</feature>
<dbReference type="PANTHER" id="PTHR45868">
    <property type="entry name" value="HEAVY METAL-ASSOCIATED ISOPRENYLATED PLANT PROTEIN 33-RELATED"/>
    <property type="match status" value="1"/>
</dbReference>
<evidence type="ECO:0000256" key="2">
    <source>
        <dbReference type="ARBA" id="ARBA00022723"/>
    </source>
</evidence>
<dbReference type="GO" id="GO:0016020">
    <property type="term" value="C:membrane"/>
    <property type="evidence" value="ECO:0007669"/>
    <property type="project" value="UniProtKB-SubCell"/>
</dbReference>
<protein>
    <recommendedName>
        <fullName evidence="6">HMA domain-containing protein</fullName>
    </recommendedName>
</protein>
<accession>A0A8X8W940</accession>
<dbReference type="InterPro" id="IPR006121">
    <property type="entry name" value="HMA_dom"/>
</dbReference>
<evidence type="ECO:0008006" key="6">
    <source>
        <dbReference type="Google" id="ProtNLM"/>
    </source>
</evidence>
<name>A0A8X8W940_SALSN</name>
<dbReference type="GO" id="GO:0009626">
    <property type="term" value="P:plant-type hypersensitive response"/>
    <property type="evidence" value="ECO:0007669"/>
    <property type="project" value="UniProtKB-KW"/>
</dbReference>
<dbReference type="EMBL" id="PNBA02000020">
    <property type="protein sequence ID" value="KAG6389874.1"/>
    <property type="molecule type" value="Genomic_DNA"/>
</dbReference>
<evidence type="ECO:0000256" key="3">
    <source>
        <dbReference type="SAM" id="MobiDB-lite"/>
    </source>
</evidence>